<dbReference type="Gene3D" id="3.30.420.10">
    <property type="entry name" value="Ribonuclease H-like superfamily/Ribonuclease H"/>
    <property type="match status" value="1"/>
</dbReference>
<proteinExistence type="predicted"/>
<reference evidence="2 3" key="1">
    <citation type="submission" date="2017-07" db="EMBL/GenBank/DDBJ databases">
        <title>Genomes of Fischerella (Mastigocladus) sp. strains.</title>
        <authorList>
            <person name="Miller S.R."/>
        </authorList>
    </citation>
    <scope>NUCLEOTIDE SEQUENCE [LARGE SCALE GENOMIC DNA]</scope>
    <source>
        <strain evidence="2 3">CCMEE 5318</strain>
    </source>
</reference>
<organism evidence="2 3">
    <name type="scientific">Fischerella thermalis CCMEE 5318</name>
    <dbReference type="NCBI Taxonomy" id="2019666"/>
    <lineage>
        <taxon>Bacteria</taxon>
        <taxon>Bacillati</taxon>
        <taxon>Cyanobacteriota</taxon>
        <taxon>Cyanophyceae</taxon>
        <taxon>Nostocales</taxon>
        <taxon>Hapalosiphonaceae</taxon>
        <taxon>Fischerella</taxon>
    </lineage>
</organism>
<dbReference type="EMBL" id="NMQE01000683">
    <property type="protein sequence ID" value="PMB18551.1"/>
    <property type="molecule type" value="Genomic_DNA"/>
</dbReference>
<comment type="caution">
    <text evidence="2">The sequence shown here is derived from an EMBL/GenBank/DDBJ whole genome shotgun (WGS) entry which is preliminary data.</text>
</comment>
<accession>A0A2N6L8L3</accession>
<dbReference type="AlphaFoldDB" id="A0A2N6L8L3"/>
<protein>
    <submittedName>
        <fullName evidence="2">IS21 family transposase</fullName>
    </submittedName>
</protein>
<dbReference type="SUPFAM" id="SSF53098">
    <property type="entry name" value="Ribonuclease H-like"/>
    <property type="match status" value="1"/>
</dbReference>
<dbReference type="PANTHER" id="PTHR35004:SF6">
    <property type="entry name" value="TRANSPOSASE"/>
    <property type="match status" value="1"/>
</dbReference>
<dbReference type="NCBIfam" id="NF033546">
    <property type="entry name" value="transpos_IS21"/>
    <property type="match status" value="1"/>
</dbReference>
<dbReference type="InterPro" id="IPR012337">
    <property type="entry name" value="RNaseH-like_sf"/>
</dbReference>
<dbReference type="GO" id="GO:0015074">
    <property type="term" value="P:DNA integration"/>
    <property type="evidence" value="ECO:0007669"/>
    <property type="project" value="InterPro"/>
</dbReference>
<name>A0A2N6L8L3_9CYAN</name>
<dbReference type="Pfam" id="PF00665">
    <property type="entry name" value="rve"/>
    <property type="match status" value="1"/>
</dbReference>
<dbReference type="InterPro" id="IPR001584">
    <property type="entry name" value="Integrase_cat-core"/>
</dbReference>
<feature type="domain" description="Integrase catalytic" evidence="1">
    <location>
        <begin position="87"/>
        <end position="268"/>
    </location>
</feature>
<sequence length="309" mass="34064">MGCARNTVRRYLRDQNARRYGPRPPRPCKLDAYRAYLLERVAQAHPRWIPATVLLREIAERGYTGGISQLKAFLAPLKRTEPEPVVRFETPPGWQLQADFTVVRRGRDPLLALVATLGYSRATFVKFTTAEDAVTLCEALREAFDYFGGVPAEVLLDNAKSVVIARDAHGPGLHRWNGALLALAEECGFVPRLCRPYRAKTKGKVERFNGYLKGSFLVPLAASLKASGLALTADLANRHVRRWLDEVANARVHGTTGDVPAVRLAEERAVLLPAPALKAPPRVAAQVAIPIESLQHPLAVYDALLEVTP</sequence>
<dbReference type="PANTHER" id="PTHR35004">
    <property type="entry name" value="TRANSPOSASE RV3428C-RELATED"/>
    <property type="match status" value="1"/>
</dbReference>
<evidence type="ECO:0000313" key="3">
    <source>
        <dbReference type="Proteomes" id="UP000235081"/>
    </source>
</evidence>
<evidence type="ECO:0000313" key="2">
    <source>
        <dbReference type="EMBL" id="PMB18551.1"/>
    </source>
</evidence>
<dbReference type="InterPro" id="IPR036397">
    <property type="entry name" value="RNaseH_sf"/>
</dbReference>
<dbReference type="Proteomes" id="UP000235081">
    <property type="component" value="Unassembled WGS sequence"/>
</dbReference>
<dbReference type="PROSITE" id="PS50994">
    <property type="entry name" value="INTEGRASE"/>
    <property type="match status" value="1"/>
</dbReference>
<dbReference type="GO" id="GO:0003676">
    <property type="term" value="F:nucleic acid binding"/>
    <property type="evidence" value="ECO:0007669"/>
    <property type="project" value="InterPro"/>
</dbReference>
<gene>
    <name evidence="2" type="ORF">CEN46_20850</name>
</gene>
<evidence type="ECO:0000259" key="1">
    <source>
        <dbReference type="PROSITE" id="PS50994"/>
    </source>
</evidence>